<evidence type="ECO:0000256" key="10">
    <source>
        <dbReference type="ARBA" id="ARBA00022741"/>
    </source>
</evidence>
<dbReference type="RefSeq" id="WP_143936547.1">
    <property type="nucleotide sequence ID" value="NZ_VKKG01000001.1"/>
</dbReference>
<dbReference type="GO" id="GO:0042802">
    <property type="term" value="F:identical protein binding"/>
    <property type="evidence" value="ECO:0007669"/>
    <property type="project" value="TreeGrafter"/>
</dbReference>
<comment type="cofactor">
    <cofactor evidence="1">
        <name>Mg(2+)</name>
        <dbReference type="ChEBI" id="CHEBI:18420"/>
    </cofactor>
</comment>
<evidence type="ECO:0000256" key="9">
    <source>
        <dbReference type="ARBA" id="ARBA00022723"/>
    </source>
</evidence>
<dbReference type="GO" id="GO:0006002">
    <property type="term" value="P:fructose 6-phosphate metabolic process"/>
    <property type="evidence" value="ECO:0007669"/>
    <property type="project" value="InterPro"/>
</dbReference>
<dbReference type="AlphaFoldDB" id="A0A553K443"/>
<evidence type="ECO:0000256" key="13">
    <source>
        <dbReference type="ARBA" id="ARBA00022842"/>
    </source>
</evidence>
<keyword evidence="10" id="KW-0547">Nucleotide-binding</keyword>
<dbReference type="Gene3D" id="3.40.50.450">
    <property type="match status" value="2"/>
</dbReference>
<dbReference type="GO" id="GO:0061621">
    <property type="term" value="P:canonical glycolysis"/>
    <property type="evidence" value="ECO:0007669"/>
    <property type="project" value="TreeGrafter"/>
</dbReference>
<dbReference type="GO" id="GO:0046872">
    <property type="term" value="F:metal ion binding"/>
    <property type="evidence" value="ECO:0007669"/>
    <property type="project" value="UniProtKB-KW"/>
</dbReference>
<dbReference type="EC" id="2.7.1.11" evidence="5"/>
<dbReference type="PRINTS" id="PR00476">
    <property type="entry name" value="PHFRCTKINASE"/>
</dbReference>
<keyword evidence="9" id="KW-0479">Metal-binding</keyword>
<evidence type="ECO:0000256" key="2">
    <source>
        <dbReference type="ARBA" id="ARBA00002659"/>
    </source>
</evidence>
<evidence type="ECO:0000256" key="12">
    <source>
        <dbReference type="ARBA" id="ARBA00022840"/>
    </source>
</evidence>
<evidence type="ECO:0000256" key="7">
    <source>
        <dbReference type="ARBA" id="ARBA00022533"/>
    </source>
</evidence>
<evidence type="ECO:0000256" key="4">
    <source>
        <dbReference type="ARBA" id="ARBA00004679"/>
    </source>
</evidence>
<sequence length="735" mass="78522">MPRIGVLTSGGDAPGMNAAVRAITRAAIHSGAEVFAIREGWQGALAGGDHIVPLGWSDVSGILNKGGTVIGTARSAEFRERAGQRRAVRHLVERGIDRLIIIGGDGSLTGTRELGLGWGELLAELVAAGEITQELADAHPALYVAGLVGSIDNDMVGTDMTIGTDSALHRITEAVDAISSTAESHQRTFIVEVMGRRCGYLALMSAIASGADYTFLPESPPGDGWEDQMVEVLRHGRSAGRRDSILIVAEGAADTHGVPITAERISEVLAEKAGEEARITILGHVQRGGVPSAYDRWMATVCGVEAVRQVLDAEVGAEPVLVGVHRDRVRAVPLIEAVSDTHAVADHIAEGDYASAISARGAGFETMIDIYRTVSEARPTVVEPVGSRRIGIMHSGALAPGMNPLVRVAVRTGIDLGYLMVAVEGGVPGLLEGRFRQLGWGDVEGMAHTGGADLGTRRYVPKESDLYTIARRIEEQQLDALMVVGGFHAYATVDLLEREKHRYPAFDIPIAVVPASIDNNLPGWPMAVGADTALNTVVRSIDMVRMSASASRRAFIVETMGRGCGFLPLMGGIAGGAEKAYLPELGINLAGLEEDIAALVDSFASGRDFYLAVMGEGASEHYTTDVLRRLFDAEGDGSFTVRANVVGHVQQGGAPSPFDRINATRLAWSAVRHLDARLKAGEKGYWAASASAPGFFAPLRDITDAMDWENHRPREQWWMELRPVFHRLSRRPGQD</sequence>
<evidence type="ECO:0000256" key="6">
    <source>
        <dbReference type="ARBA" id="ARBA00022490"/>
    </source>
</evidence>
<dbReference type="InterPro" id="IPR000023">
    <property type="entry name" value="Phosphofructokinase_dom"/>
</dbReference>
<evidence type="ECO:0000313" key="18">
    <source>
        <dbReference type="EMBL" id="TRY19458.1"/>
    </source>
</evidence>
<dbReference type="SUPFAM" id="SSF53784">
    <property type="entry name" value="Phosphofructokinase"/>
    <property type="match status" value="2"/>
</dbReference>
<name>A0A553K443_9ACTN</name>
<dbReference type="OrthoDB" id="9802503at2"/>
<dbReference type="GO" id="GO:0005524">
    <property type="term" value="F:ATP binding"/>
    <property type="evidence" value="ECO:0007669"/>
    <property type="project" value="UniProtKB-KW"/>
</dbReference>
<dbReference type="UniPathway" id="UPA00109">
    <property type="reaction ID" value="UER00182"/>
</dbReference>
<evidence type="ECO:0000256" key="14">
    <source>
        <dbReference type="ARBA" id="ARBA00023152"/>
    </source>
</evidence>
<organism evidence="18 19">
    <name type="scientific">Tessaracoccus rhinocerotis</name>
    <dbReference type="NCBI Taxonomy" id="1689449"/>
    <lineage>
        <taxon>Bacteria</taxon>
        <taxon>Bacillati</taxon>
        <taxon>Actinomycetota</taxon>
        <taxon>Actinomycetes</taxon>
        <taxon>Propionibacteriales</taxon>
        <taxon>Propionibacteriaceae</taxon>
        <taxon>Tessaracoccus</taxon>
    </lineage>
</organism>
<protein>
    <recommendedName>
        <fullName evidence="5">6-phosphofructokinase</fullName>
        <ecNumber evidence="5">2.7.1.11</ecNumber>
    </recommendedName>
</protein>
<dbReference type="InterPro" id="IPR035966">
    <property type="entry name" value="PKF_sf"/>
</dbReference>
<keyword evidence="11 18" id="KW-0418">Kinase</keyword>
<comment type="catalytic activity">
    <reaction evidence="16">
        <text>beta-D-fructose 6-phosphate + ATP = beta-D-fructose 1,6-bisphosphate + ADP + H(+)</text>
        <dbReference type="Rhea" id="RHEA:16109"/>
        <dbReference type="ChEBI" id="CHEBI:15378"/>
        <dbReference type="ChEBI" id="CHEBI:30616"/>
        <dbReference type="ChEBI" id="CHEBI:32966"/>
        <dbReference type="ChEBI" id="CHEBI:57634"/>
        <dbReference type="ChEBI" id="CHEBI:456216"/>
        <dbReference type="EC" id="2.7.1.11"/>
    </reaction>
</comment>
<dbReference type="NCBIfam" id="TIGR02478">
    <property type="entry name" value="6PF1K_euk"/>
    <property type="match status" value="1"/>
</dbReference>
<evidence type="ECO:0000313" key="19">
    <source>
        <dbReference type="Proteomes" id="UP000317638"/>
    </source>
</evidence>
<evidence type="ECO:0000256" key="3">
    <source>
        <dbReference type="ARBA" id="ARBA00004496"/>
    </source>
</evidence>
<dbReference type="GO" id="GO:0003872">
    <property type="term" value="F:6-phosphofructokinase activity"/>
    <property type="evidence" value="ECO:0007669"/>
    <property type="project" value="UniProtKB-EC"/>
</dbReference>
<keyword evidence="12" id="KW-0067">ATP-binding</keyword>
<reference evidence="18 19" key="1">
    <citation type="submission" date="2019-07" db="EMBL/GenBank/DDBJ databases">
        <authorList>
            <person name="Zhou L.-Y."/>
        </authorList>
    </citation>
    <scope>NUCLEOTIDE SEQUENCE [LARGE SCALE GENOMIC DNA]</scope>
    <source>
        <strain evidence="18 19">YIM 101269</strain>
    </source>
</reference>
<comment type="subcellular location">
    <subcellularLocation>
        <location evidence="3">Cytoplasm</location>
    </subcellularLocation>
</comment>
<gene>
    <name evidence="18" type="ORF">FOJ82_00660</name>
</gene>
<dbReference type="EMBL" id="VKKG01000001">
    <property type="protein sequence ID" value="TRY19458.1"/>
    <property type="molecule type" value="Genomic_DNA"/>
</dbReference>
<dbReference type="InterPro" id="IPR009161">
    <property type="entry name" value="6-Pfructokinase_euk"/>
</dbReference>
<evidence type="ECO:0000256" key="5">
    <source>
        <dbReference type="ARBA" id="ARBA00012055"/>
    </source>
</evidence>
<evidence type="ECO:0000256" key="11">
    <source>
        <dbReference type="ARBA" id="ARBA00022777"/>
    </source>
</evidence>
<dbReference type="Pfam" id="PF00365">
    <property type="entry name" value="PFK"/>
    <property type="match status" value="2"/>
</dbReference>
<comment type="pathway">
    <text evidence="4">Carbohydrate degradation; glycolysis; D-glyceraldehyde 3-phosphate and glycerone phosphate from D-glucose: step 3/4.</text>
</comment>
<keyword evidence="6" id="KW-0963">Cytoplasm</keyword>
<evidence type="ECO:0000259" key="17">
    <source>
        <dbReference type="Pfam" id="PF00365"/>
    </source>
</evidence>
<dbReference type="GO" id="GO:0048029">
    <property type="term" value="F:monosaccharide binding"/>
    <property type="evidence" value="ECO:0007669"/>
    <property type="project" value="TreeGrafter"/>
</dbReference>
<keyword evidence="7" id="KW-0021">Allosteric enzyme</keyword>
<comment type="function">
    <text evidence="2">Catalyzes the phosphorylation of D-fructose 6-phosphate to fructose 1,6-bisphosphate by ATP, the first committing step of glycolysis.</text>
</comment>
<dbReference type="Proteomes" id="UP000317638">
    <property type="component" value="Unassembled WGS sequence"/>
</dbReference>
<proteinExistence type="inferred from homology"/>
<keyword evidence="19" id="KW-1185">Reference proteome</keyword>
<evidence type="ECO:0000256" key="15">
    <source>
        <dbReference type="ARBA" id="ARBA00038478"/>
    </source>
</evidence>
<feature type="domain" description="Phosphofructokinase" evidence="17">
    <location>
        <begin position="3"/>
        <end position="308"/>
    </location>
</feature>
<dbReference type="GO" id="GO:0005945">
    <property type="term" value="C:6-phosphofructokinase complex"/>
    <property type="evidence" value="ECO:0007669"/>
    <property type="project" value="TreeGrafter"/>
</dbReference>
<keyword evidence="14" id="KW-0324">Glycolysis</keyword>
<dbReference type="GO" id="GO:0016208">
    <property type="term" value="F:AMP binding"/>
    <property type="evidence" value="ECO:0007669"/>
    <property type="project" value="TreeGrafter"/>
</dbReference>
<dbReference type="FunFam" id="3.40.50.460:FF:000007">
    <property type="entry name" value="ATP-dependent 6-phosphofructokinase"/>
    <property type="match status" value="1"/>
</dbReference>
<comment type="caution">
    <text evidence="18">The sequence shown here is derived from an EMBL/GenBank/DDBJ whole genome shotgun (WGS) entry which is preliminary data.</text>
</comment>
<dbReference type="Gene3D" id="3.40.50.460">
    <property type="entry name" value="Phosphofructokinase domain"/>
    <property type="match status" value="2"/>
</dbReference>
<dbReference type="InterPro" id="IPR022953">
    <property type="entry name" value="ATP_PFK"/>
</dbReference>
<evidence type="ECO:0000256" key="8">
    <source>
        <dbReference type="ARBA" id="ARBA00022679"/>
    </source>
</evidence>
<dbReference type="GO" id="GO:0070095">
    <property type="term" value="F:fructose-6-phosphate binding"/>
    <property type="evidence" value="ECO:0007669"/>
    <property type="project" value="TreeGrafter"/>
</dbReference>
<keyword evidence="8 18" id="KW-0808">Transferase</keyword>
<comment type="similarity">
    <text evidence="15">Belongs to the phosphofructokinase type A (PFKA) family.</text>
</comment>
<evidence type="ECO:0000256" key="16">
    <source>
        <dbReference type="ARBA" id="ARBA00048070"/>
    </source>
</evidence>
<feature type="domain" description="Phosphofructokinase" evidence="17">
    <location>
        <begin position="389"/>
        <end position="673"/>
    </location>
</feature>
<dbReference type="PANTHER" id="PTHR13697">
    <property type="entry name" value="PHOSPHOFRUCTOKINASE"/>
    <property type="match status" value="1"/>
</dbReference>
<evidence type="ECO:0000256" key="1">
    <source>
        <dbReference type="ARBA" id="ARBA00001946"/>
    </source>
</evidence>
<keyword evidence="13" id="KW-0460">Magnesium</keyword>
<dbReference type="GO" id="GO:0030388">
    <property type="term" value="P:fructose 1,6-bisphosphate metabolic process"/>
    <property type="evidence" value="ECO:0007669"/>
    <property type="project" value="TreeGrafter"/>
</dbReference>
<dbReference type="PROSITE" id="PS00433">
    <property type="entry name" value="PHOSPHOFRUCTOKINASE"/>
    <property type="match status" value="2"/>
</dbReference>
<dbReference type="PANTHER" id="PTHR13697:SF4">
    <property type="entry name" value="ATP-DEPENDENT 6-PHOSPHOFRUCTOKINASE"/>
    <property type="match status" value="1"/>
</dbReference>
<dbReference type="InterPro" id="IPR015912">
    <property type="entry name" value="Phosphofructokinase_CS"/>
</dbReference>
<accession>A0A553K443</accession>